<evidence type="ECO:0000313" key="3">
    <source>
        <dbReference type="Proteomes" id="UP000184510"/>
    </source>
</evidence>
<protein>
    <submittedName>
        <fullName evidence="2">TfoX N-terminal domain-containing protein</fullName>
    </submittedName>
</protein>
<organism evidence="2 3">
    <name type="scientific">Rubritalea squalenifaciens DSM 18772</name>
    <dbReference type="NCBI Taxonomy" id="1123071"/>
    <lineage>
        <taxon>Bacteria</taxon>
        <taxon>Pseudomonadati</taxon>
        <taxon>Verrucomicrobiota</taxon>
        <taxon>Verrucomicrobiia</taxon>
        <taxon>Verrucomicrobiales</taxon>
        <taxon>Rubritaleaceae</taxon>
        <taxon>Rubritalea</taxon>
    </lineage>
</organism>
<dbReference type="Proteomes" id="UP000184510">
    <property type="component" value="Unassembled WGS sequence"/>
</dbReference>
<dbReference type="RefSeq" id="WP_200797038.1">
    <property type="nucleotide sequence ID" value="NZ_FQYR01000002.1"/>
</dbReference>
<dbReference type="InParanoid" id="A0A1M6BI84"/>
<dbReference type="InterPro" id="IPR007076">
    <property type="entry name" value="TfoX_N"/>
</dbReference>
<keyword evidence="3" id="KW-1185">Reference proteome</keyword>
<gene>
    <name evidence="2" type="ORF">SAMN02745181_0227</name>
</gene>
<dbReference type="Pfam" id="PF04993">
    <property type="entry name" value="TfoX_N"/>
    <property type="match status" value="1"/>
</dbReference>
<evidence type="ECO:0000313" key="2">
    <source>
        <dbReference type="EMBL" id="SHI48396.1"/>
    </source>
</evidence>
<dbReference type="AlphaFoldDB" id="A0A1M6BI84"/>
<name>A0A1M6BI84_9BACT</name>
<feature type="domain" description="TfoX N-terminal" evidence="1">
    <location>
        <begin position="33"/>
        <end position="121"/>
    </location>
</feature>
<dbReference type="EMBL" id="FQYR01000002">
    <property type="protein sequence ID" value="SHI48396.1"/>
    <property type="molecule type" value="Genomic_DNA"/>
</dbReference>
<proteinExistence type="predicted"/>
<dbReference type="STRING" id="1123071.SAMN02745181_0227"/>
<accession>A0A1M6BI84</accession>
<reference evidence="2 3" key="1">
    <citation type="submission" date="2016-11" db="EMBL/GenBank/DDBJ databases">
        <authorList>
            <person name="Jaros S."/>
            <person name="Januszkiewicz K."/>
            <person name="Wedrychowicz H."/>
        </authorList>
    </citation>
    <scope>NUCLEOTIDE SEQUENCE [LARGE SCALE GENOMIC DNA]</scope>
    <source>
        <strain evidence="2 3">DSM 18772</strain>
    </source>
</reference>
<evidence type="ECO:0000259" key="1">
    <source>
        <dbReference type="Pfam" id="PF04993"/>
    </source>
</evidence>
<dbReference type="SUPFAM" id="SSF159894">
    <property type="entry name" value="YgaC/TfoX-N like"/>
    <property type="match status" value="1"/>
</dbReference>
<sequence length="131" mass="14930">MSKGPVIRYAALMAFDELFADRVRCFFVEQGVPFTEKRMMGGLCIMVDEKMCCGILQDKATGEDKLMARVGPEVYEKCLEDPSADYMDFTGRPMTGFLFIQGRGIRSEQQLNHWLQLCLDFNPQAKATKKK</sequence>